<dbReference type="InterPro" id="IPR017927">
    <property type="entry name" value="FAD-bd_FR_type"/>
</dbReference>
<evidence type="ECO:0000256" key="2">
    <source>
        <dbReference type="ARBA" id="ARBA00022448"/>
    </source>
</evidence>
<evidence type="ECO:0000256" key="4">
    <source>
        <dbReference type="ARBA" id="ARBA00022989"/>
    </source>
</evidence>
<keyword evidence="4 9" id="KW-1133">Transmembrane helix</keyword>
<proteinExistence type="predicted"/>
<keyword evidence="3 9" id="KW-0812">Transmembrane</keyword>
<dbReference type="PANTHER" id="PTHR32361:SF9">
    <property type="entry name" value="FERRIC REDUCTASE TRANSMEMBRANE COMPONENT 3-RELATED"/>
    <property type="match status" value="1"/>
</dbReference>
<dbReference type="Pfam" id="PF01794">
    <property type="entry name" value="Ferric_reduct"/>
    <property type="match status" value="1"/>
</dbReference>
<protein>
    <submittedName>
        <fullName evidence="12">Fcd1ed96-f99e-4d28-9e70-49d2afc1fed5</fullName>
    </submittedName>
</protein>
<evidence type="ECO:0000256" key="6">
    <source>
        <dbReference type="ARBA" id="ARBA00023136"/>
    </source>
</evidence>
<gene>
    <name evidence="12" type="ORF">TT172_LOCUS1787</name>
</gene>
<evidence type="ECO:0000313" key="12">
    <source>
        <dbReference type="EMBL" id="SPQ19368.1"/>
    </source>
</evidence>
<feature type="transmembrane region" description="Helical" evidence="9">
    <location>
        <begin position="350"/>
        <end position="369"/>
    </location>
</feature>
<feature type="transmembrane region" description="Helical" evidence="9">
    <location>
        <begin position="418"/>
        <end position="438"/>
    </location>
</feature>
<feature type="transmembrane region" description="Helical" evidence="9">
    <location>
        <begin position="444"/>
        <end position="461"/>
    </location>
</feature>
<evidence type="ECO:0000256" key="8">
    <source>
        <dbReference type="SAM" id="MobiDB-lite"/>
    </source>
</evidence>
<dbReference type="PROSITE" id="PS51384">
    <property type="entry name" value="FAD_FR"/>
    <property type="match status" value="1"/>
</dbReference>
<dbReference type="SFLD" id="SFLDS00052">
    <property type="entry name" value="Ferric_Reductase_Domain"/>
    <property type="match status" value="1"/>
</dbReference>
<dbReference type="Proteomes" id="UP000289323">
    <property type="component" value="Unassembled WGS sequence"/>
</dbReference>
<comment type="subcellular location">
    <subcellularLocation>
        <location evidence="1">Membrane</location>
        <topology evidence="1">Multi-pass membrane protein</topology>
    </subcellularLocation>
</comment>
<evidence type="ECO:0000313" key="13">
    <source>
        <dbReference type="Proteomes" id="UP000289323"/>
    </source>
</evidence>
<feature type="domain" description="FAD-binding FR-type" evidence="11">
    <location>
        <begin position="457"/>
        <end position="626"/>
    </location>
</feature>
<feature type="transmembrane region" description="Helical" evidence="9">
    <location>
        <begin position="200"/>
        <end position="217"/>
    </location>
</feature>
<dbReference type="AlphaFoldDB" id="A0A446BAC0"/>
<evidence type="ECO:0000256" key="5">
    <source>
        <dbReference type="ARBA" id="ARBA00023065"/>
    </source>
</evidence>
<dbReference type="SUPFAM" id="SSF52343">
    <property type="entry name" value="Ferredoxin reductase-like, C-terminal NADP-linked domain"/>
    <property type="match status" value="1"/>
</dbReference>
<sequence length="790" mass="86590">MTVGMSRSRSGRNAPVMATASRFLMLSLLWFAHDAYGSKNGIVGFGISLYPDLCCQACHDSLSSLYLTCTTFTDGGDMAGMDMRKRDMGDMMMMGTTSDECRANNTAWLQTMAYCIQQNCDADGYPADKQAECFSNQAVAGAPEPTFQESLPAVPPTVELPADAVWLNTTSLVNKDLYYSTHGTLAEFGRSEYLHTRYSVALYFVVIGICIVCGLLAQAASAIPRFQKTLQASAAWSSLRRLVFLPALFGGRRLEPLPGSFGYVPGRALSLFIAVYVVLNVIFSAVSFGSFQPNVYFFSKGFELCEYVGNRTGTLSLVNMSIAILFAGRNNVLISLTGWSQTTFLTLHRWTARVAAIQAVVHSIVYTLAYFEPGYDGASAYAAKAAESFYWWGIIATIAMCLAVGFAFLWLRTRFYESFLLLHIALVILTLVGCWYHLVPHFGFDYGYQVWLYICFAFWAADRLARLARIGYYNALGGSKAVVEPVSGCDNIIQVTVFPRVISGFGPAQHSFLYLPGLQGRFWESHPFSVAGWRTQGQAWRTGPAPVAPAPEFDSDEKETNVEHSRAVLSANTDAQTPGPAAVRFLIRAHSGITSTLRRRLLSLPSRSKLELSVYTEGPYAGHRATLAPLFVADTIICVAGGIGITHILGFVQAYASGKLRENAGESQGKSRNTMEAKRFILAWSAREMALIEHVKQNFLADVDGVECWFWCTDSSFTSPKDESSDEGGQGVKPGRMDIESVLRAAAEPGQQTAVLVCAPGGLADEVTRQVVRCVKDGLRVELVEETFAW</sequence>
<organism evidence="12 13">
    <name type="scientific">Thermothielavioides terrestris</name>
    <dbReference type="NCBI Taxonomy" id="2587410"/>
    <lineage>
        <taxon>Eukaryota</taxon>
        <taxon>Fungi</taxon>
        <taxon>Dikarya</taxon>
        <taxon>Ascomycota</taxon>
        <taxon>Pezizomycotina</taxon>
        <taxon>Sordariomycetes</taxon>
        <taxon>Sordariomycetidae</taxon>
        <taxon>Sordariales</taxon>
        <taxon>Chaetomiaceae</taxon>
        <taxon>Thermothielavioides</taxon>
    </lineage>
</organism>
<evidence type="ECO:0000256" key="1">
    <source>
        <dbReference type="ARBA" id="ARBA00004141"/>
    </source>
</evidence>
<keyword evidence="2" id="KW-0813">Transport</keyword>
<evidence type="ECO:0000259" key="11">
    <source>
        <dbReference type="PROSITE" id="PS51384"/>
    </source>
</evidence>
<feature type="signal peptide" evidence="10">
    <location>
        <begin position="1"/>
        <end position="37"/>
    </location>
</feature>
<name>A0A446BAC0_9PEZI</name>
<keyword evidence="6 9" id="KW-0472">Membrane</keyword>
<dbReference type="CDD" id="cd06186">
    <property type="entry name" value="NOX_Duox_like_FAD_NADP"/>
    <property type="match status" value="1"/>
</dbReference>
<evidence type="ECO:0000256" key="3">
    <source>
        <dbReference type="ARBA" id="ARBA00022692"/>
    </source>
</evidence>
<evidence type="ECO:0000256" key="10">
    <source>
        <dbReference type="SAM" id="SignalP"/>
    </source>
</evidence>
<feature type="transmembrane region" description="Helical" evidence="9">
    <location>
        <begin position="269"/>
        <end position="291"/>
    </location>
</feature>
<dbReference type="Gene3D" id="3.40.50.80">
    <property type="entry name" value="Nucleotide-binding domain of ferredoxin-NADP reductase (FNR) module"/>
    <property type="match status" value="1"/>
</dbReference>
<keyword evidence="7" id="KW-0325">Glycoprotein</keyword>
<dbReference type="GO" id="GO:0015677">
    <property type="term" value="P:copper ion import"/>
    <property type="evidence" value="ECO:0007669"/>
    <property type="project" value="TreeGrafter"/>
</dbReference>
<dbReference type="GO" id="GO:0006826">
    <property type="term" value="P:iron ion transport"/>
    <property type="evidence" value="ECO:0007669"/>
    <property type="project" value="TreeGrafter"/>
</dbReference>
<dbReference type="GO" id="GO:0000293">
    <property type="term" value="F:ferric-chelate reductase activity"/>
    <property type="evidence" value="ECO:0007669"/>
    <property type="project" value="TreeGrafter"/>
</dbReference>
<dbReference type="SFLD" id="SFLDG01168">
    <property type="entry name" value="Ferric_reductase_subgroup_(FRE"/>
    <property type="match status" value="1"/>
</dbReference>
<evidence type="ECO:0000256" key="7">
    <source>
        <dbReference type="ARBA" id="ARBA00023180"/>
    </source>
</evidence>
<feature type="chain" id="PRO_5019537276" evidence="10">
    <location>
        <begin position="38"/>
        <end position="790"/>
    </location>
</feature>
<accession>A0A446BAC0</accession>
<evidence type="ECO:0000256" key="9">
    <source>
        <dbReference type="SAM" id="Phobius"/>
    </source>
</evidence>
<dbReference type="PANTHER" id="PTHR32361">
    <property type="entry name" value="FERRIC/CUPRIC REDUCTASE TRANSMEMBRANE COMPONENT"/>
    <property type="match status" value="1"/>
</dbReference>
<dbReference type="InterPro" id="IPR013130">
    <property type="entry name" value="Fe3_Rdtase_TM_dom"/>
</dbReference>
<feature type="transmembrane region" description="Helical" evidence="9">
    <location>
        <begin position="389"/>
        <end position="411"/>
    </location>
</feature>
<keyword evidence="10" id="KW-0732">Signal</keyword>
<dbReference type="InterPro" id="IPR051410">
    <property type="entry name" value="Ferric/Cupric_Reductase"/>
</dbReference>
<feature type="region of interest" description="Disordered" evidence="8">
    <location>
        <begin position="541"/>
        <end position="561"/>
    </location>
</feature>
<dbReference type="InterPro" id="IPR039261">
    <property type="entry name" value="FNR_nucleotide-bd"/>
</dbReference>
<dbReference type="EMBL" id="OUUZ01000001">
    <property type="protein sequence ID" value="SPQ19368.1"/>
    <property type="molecule type" value="Genomic_DNA"/>
</dbReference>
<keyword evidence="5" id="KW-0406">Ion transport</keyword>
<reference evidence="12 13" key="1">
    <citation type="submission" date="2018-04" db="EMBL/GenBank/DDBJ databases">
        <authorList>
            <person name="Huttner S."/>
            <person name="Dainat J."/>
        </authorList>
    </citation>
    <scope>NUCLEOTIDE SEQUENCE [LARGE SCALE GENOMIC DNA]</scope>
</reference>
<dbReference type="GO" id="GO:0006879">
    <property type="term" value="P:intracellular iron ion homeostasis"/>
    <property type="evidence" value="ECO:0007669"/>
    <property type="project" value="TreeGrafter"/>
</dbReference>
<dbReference type="GO" id="GO:0005886">
    <property type="term" value="C:plasma membrane"/>
    <property type="evidence" value="ECO:0007669"/>
    <property type="project" value="TreeGrafter"/>
</dbReference>